<gene>
    <name evidence="2" type="ORF">KEC56_07125</name>
</gene>
<dbReference type="RefSeq" id="WP_227530386.1">
    <property type="nucleotide sequence ID" value="NZ_JAGTTM010000002.1"/>
</dbReference>
<feature type="transmembrane region" description="Helical" evidence="1">
    <location>
        <begin position="120"/>
        <end position="138"/>
    </location>
</feature>
<dbReference type="AlphaFoldDB" id="A0A9X1LNR5"/>
<feature type="transmembrane region" description="Helical" evidence="1">
    <location>
        <begin position="158"/>
        <end position="184"/>
    </location>
</feature>
<proteinExistence type="predicted"/>
<feature type="transmembrane region" description="Helical" evidence="1">
    <location>
        <begin position="266"/>
        <end position="288"/>
    </location>
</feature>
<dbReference type="EMBL" id="JAGTTM010000002">
    <property type="protein sequence ID" value="MCC2029287.1"/>
    <property type="molecule type" value="Genomic_DNA"/>
</dbReference>
<feature type="transmembrane region" description="Helical" evidence="1">
    <location>
        <begin position="191"/>
        <end position="211"/>
    </location>
</feature>
<sequence>MKARVAAAWAAFLAAHVLIAWLGWVLPTQPMGDVVLVYQPWSSAALSGGPIVGITESWVYPQPALLPMLLTQLIAWPLNGVVGTTGAYLIGWAVLVTAVDAVGFGLLVGRTGTAARRSAGWFWTTALVLLGPIAMYRIDAITVPLAVIGGCWLVKRPAVAAAILTFAAWIKIWPGALVAAAVVAAKARMRMLLAILTVIAGIIVVLFVLGADRHLFGFVFEQTGRGLQIEAVAATPFLWLATAGAASIDYSHEILTFQIGAPGVEIVAALLTPLMALAVAAVVSYGAVKAARGASFPRLFPPLALTIVTVLIVTNKVGSPQFQTWLIAPIILWILFDRTHSGLPAGLTLAISALTFLVYPLTYAGLLAAETVPILLLTLRNALVIVLLIVAVRALFRVPSTRGSSPQRN</sequence>
<keyword evidence="3" id="KW-1185">Reference proteome</keyword>
<keyword evidence="1" id="KW-0812">Transmembrane</keyword>
<evidence type="ECO:0000313" key="2">
    <source>
        <dbReference type="EMBL" id="MCC2029287.1"/>
    </source>
</evidence>
<dbReference type="Proteomes" id="UP001139289">
    <property type="component" value="Unassembled WGS sequence"/>
</dbReference>
<feature type="transmembrane region" description="Helical" evidence="1">
    <location>
        <begin position="374"/>
        <end position="396"/>
    </location>
</feature>
<keyword evidence="1" id="KW-0472">Membrane</keyword>
<accession>A0A9X1LNR5</accession>
<evidence type="ECO:0008006" key="4">
    <source>
        <dbReference type="Google" id="ProtNLM"/>
    </source>
</evidence>
<feature type="transmembrane region" description="Helical" evidence="1">
    <location>
        <begin position="295"/>
        <end position="314"/>
    </location>
</feature>
<evidence type="ECO:0000256" key="1">
    <source>
        <dbReference type="SAM" id="Phobius"/>
    </source>
</evidence>
<evidence type="ECO:0000313" key="3">
    <source>
        <dbReference type="Proteomes" id="UP001139289"/>
    </source>
</evidence>
<comment type="caution">
    <text evidence="2">The sequence shown here is derived from an EMBL/GenBank/DDBJ whole genome shotgun (WGS) entry which is preliminary data.</text>
</comment>
<reference evidence="2" key="1">
    <citation type="submission" date="2021-04" db="EMBL/GenBank/DDBJ databases">
        <title>Microbacterium tenobrionis sp. nov. and Microbacterium allomyrinae sp. nov., isolated from larvae of Tenobrio molitor and Allomyrina dichotoma, respectively.</title>
        <authorList>
            <person name="Lee S.D."/>
        </authorList>
    </citation>
    <scope>NUCLEOTIDE SEQUENCE</scope>
    <source>
        <strain evidence="2">YMB-B2</strain>
    </source>
</reference>
<feature type="transmembrane region" description="Helical" evidence="1">
    <location>
        <begin position="343"/>
        <end position="362"/>
    </location>
</feature>
<name>A0A9X1LNR5_9MICO</name>
<feature type="transmembrane region" description="Helical" evidence="1">
    <location>
        <begin position="86"/>
        <end position="108"/>
    </location>
</feature>
<organism evidence="2 3">
    <name type="scientific">Microbacterium tenebrionis</name>
    <dbReference type="NCBI Taxonomy" id="2830665"/>
    <lineage>
        <taxon>Bacteria</taxon>
        <taxon>Bacillati</taxon>
        <taxon>Actinomycetota</taxon>
        <taxon>Actinomycetes</taxon>
        <taxon>Micrococcales</taxon>
        <taxon>Microbacteriaceae</taxon>
        <taxon>Microbacterium</taxon>
    </lineage>
</organism>
<keyword evidence="1" id="KW-1133">Transmembrane helix</keyword>
<protein>
    <recommendedName>
        <fullName evidence="4">DUF2029 domain-containing protein</fullName>
    </recommendedName>
</protein>